<sequence length="151" mass="16063">MACSSVRKEAIHVNKRIVAVILSVMAIAAGCGKGDDSAAHPVTPEHAQTSPSGTYTAYAQNGPVENGADTWVVVVRDKAGQEVFHDRSAYSPAKGVMITWLPTEPDQLWVYSADAGVYRIAPGSHGGWTRSGIKPENVPSEISGLWESSRS</sequence>
<protein>
    <recommendedName>
        <fullName evidence="3">Lipoprotein</fullName>
    </recommendedName>
</protein>
<dbReference type="EMBL" id="UGQQ01000001">
    <property type="protein sequence ID" value="STZ53453.1"/>
    <property type="molecule type" value="Genomic_DNA"/>
</dbReference>
<proteinExistence type="predicted"/>
<name>A0A378T0Q4_9MYCO</name>
<dbReference type="Proteomes" id="UP000254945">
    <property type="component" value="Unassembled WGS sequence"/>
</dbReference>
<organism evidence="1 2">
    <name type="scientific">Mycolicibacterium senegalense</name>
    <dbReference type="NCBI Taxonomy" id="1796"/>
    <lineage>
        <taxon>Bacteria</taxon>
        <taxon>Bacillati</taxon>
        <taxon>Actinomycetota</taxon>
        <taxon>Actinomycetes</taxon>
        <taxon>Mycobacteriales</taxon>
        <taxon>Mycobacteriaceae</taxon>
        <taxon>Mycolicibacterium</taxon>
    </lineage>
</organism>
<gene>
    <name evidence="1" type="ORF">NCTC4524_01072</name>
</gene>
<evidence type="ECO:0000313" key="1">
    <source>
        <dbReference type="EMBL" id="STZ53453.1"/>
    </source>
</evidence>
<evidence type="ECO:0008006" key="3">
    <source>
        <dbReference type="Google" id="ProtNLM"/>
    </source>
</evidence>
<reference evidence="1 2" key="1">
    <citation type="submission" date="2018-06" db="EMBL/GenBank/DDBJ databases">
        <authorList>
            <consortium name="Pathogen Informatics"/>
            <person name="Doyle S."/>
        </authorList>
    </citation>
    <scope>NUCLEOTIDE SEQUENCE [LARGE SCALE GENOMIC DNA]</scope>
    <source>
        <strain evidence="1 2">NCTC4524</strain>
    </source>
</reference>
<dbReference type="AlphaFoldDB" id="A0A378T0Q4"/>
<evidence type="ECO:0000313" key="2">
    <source>
        <dbReference type="Proteomes" id="UP000254945"/>
    </source>
</evidence>
<dbReference type="PROSITE" id="PS51257">
    <property type="entry name" value="PROKAR_LIPOPROTEIN"/>
    <property type="match status" value="1"/>
</dbReference>
<dbReference type="STRING" id="1796.ABW05_30290"/>
<accession>A0A378T0Q4</accession>